<accession>A0A0K1Q8U4</accession>
<dbReference type="AlphaFoldDB" id="A0A0K1Q8U4"/>
<keyword evidence="3" id="KW-1185">Reference proteome</keyword>
<reference evidence="2 3" key="1">
    <citation type="submission" date="2015-08" db="EMBL/GenBank/DDBJ databases">
        <authorList>
            <person name="Babu N.S."/>
            <person name="Beckwith C.J."/>
            <person name="Beseler K.G."/>
            <person name="Brison A."/>
            <person name="Carone J.V."/>
            <person name="Caskin T.P."/>
            <person name="Diamond M."/>
            <person name="Durham M.E."/>
            <person name="Foxe J.M."/>
            <person name="Go M."/>
            <person name="Henderson B.A."/>
            <person name="Jones I.B."/>
            <person name="McGettigan J.A."/>
            <person name="Micheletti S.J."/>
            <person name="Nasrallah M.E."/>
            <person name="Ortiz D."/>
            <person name="Piller C.R."/>
            <person name="Privatt S.R."/>
            <person name="Schneider S.L."/>
            <person name="Sharp S."/>
            <person name="Smith T.C."/>
            <person name="Stanton J.D."/>
            <person name="Ullery H.E."/>
            <person name="Wilson R.J."/>
            <person name="Serrano M.G."/>
            <person name="Buck G."/>
            <person name="Lee V."/>
            <person name="Wang Y."/>
            <person name="Carvalho R."/>
            <person name="Voegtly L."/>
            <person name="Shi R."/>
            <person name="Duckworth R."/>
            <person name="Johnson A."/>
            <person name="Loviza R."/>
            <person name="Walstead R."/>
            <person name="Shah Z."/>
            <person name="Kiflezghi M."/>
            <person name="Wade K."/>
            <person name="Ball S.L."/>
            <person name="Bradley K.W."/>
            <person name="Asai D.J."/>
            <person name="Bowman C.A."/>
            <person name="Russell D.A."/>
            <person name="Pope W.H."/>
            <person name="Jacobs-Sera D."/>
            <person name="Hendrix R.W."/>
            <person name="Hatfull G.F."/>
        </authorList>
    </citation>
    <scope>NUCLEOTIDE SEQUENCE [LARGE SCALE GENOMIC DNA]</scope>
    <source>
        <strain evidence="2 3">DSM 27648</strain>
    </source>
</reference>
<proteinExistence type="predicted"/>
<keyword evidence="1" id="KW-0812">Transmembrane</keyword>
<organism evidence="2 3">
    <name type="scientific">Labilithrix luteola</name>
    <dbReference type="NCBI Taxonomy" id="1391654"/>
    <lineage>
        <taxon>Bacteria</taxon>
        <taxon>Pseudomonadati</taxon>
        <taxon>Myxococcota</taxon>
        <taxon>Polyangia</taxon>
        <taxon>Polyangiales</taxon>
        <taxon>Labilitrichaceae</taxon>
        <taxon>Labilithrix</taxon>
    </lineage>
</organism>
<dbReference type="Proteomes" id="UP000064967">
    <property type="component" value="Chromosome"/>
</dbReference>
<evidence type="ECO:0000256" key="1">
    <source>
        <dbReference type="SAM" id="Phobius"/>
    </source>
</evidence>
<evidence type="ECO:0000313" key="3">
    <source>
        <dbReference type="Proteomes" id="UP000064967"/>
    </source>
</evidence>
<evidence type="ECO:0008006" key="4">
    <source>
        <dbReference type="Google" id="ProtNLM"/>
    </source>
</evidence>
<dbReference type="Gene3D" id="3.30.700.10">
    <property type="entry name" value="Glycoprotein, Type 4 Pilin"/>
    <property type="match status" value="1"/>
</dbReference>
<keyword evidence="1" id="KW-1133">Transmembrane helix</keyword>
<protein>
    <recommendedName>
        <fullName evidence="4">Type II secretion system protein</fullName>
    </recommendedName>
</protein>
<keyword evidence="1" id="KW-0472">Membrane</keyword>
<evidence type="ECO:0000313" key="2">
    <source>
        <dbReference type="EMBL" id="AKV02159.1"/>
    </source>
</evidence>
<gene>
    <name evidence="2" type="ORF">AKJ09_08822</name>
</gene>
<dbReference type="EMBL" id="CP012333">
    <property type="protein sequence ID" value="AKV02159.1"/>
    <property type="molecule type" value="Genomic_DNA"/>
</dbReference>
<dbReference type="KEGG" id="llu:AKJ09_08822"/>
<sequence length="188" mass="20275">MRVALKTAQKVRGFSAIELMNFFGLAAILSAIGMYGLARYVRHAKTTEAISSLNSLAGAAAEFYNASDATQPAGASPQDVHAMRHFPPSSRVAVPEDPLSVRGKRYQSNLADWSASPWRDLRFSIVQPQCFQYSFDAQGAGATAKATISAQGDLDGDGVRSTYSIMVEPDEGMTAHVGRSMVRQDPEE</sequence>
<name>A0A0K1Q8U4_9BACT</name>
<feature type="transmembrane region" description="Helical" evidence="1">
    <location>
        <begin position="20"/>
        <end position="38"/>
    </location>
</feature>
<dbReference type="STRING" id="1391654.AKJ09_08822"/>